<evidence type="ECO:0000256" key="5">
    <source>
        <dbReference type="SAM" id="MobiDB-lite"/>
    </source>
</evidence>
<accession>A0A8C5CSD7</accession>
<dbReference type="InterPro" id="IPR006703">
    <property type="entry name" value="G_AIG1"/>
</dbReference>
<dbReference type="CDD" id="cd01852">
    <property type="entry name" value="AIG1"/>
    <property type="match status" value="1"/>
</dbReference>
<feature type="coiled-coil region" evidence="4">
    <location>
        <begin position="226"/>
        <end position="294"/>
    </location>
</feature>
<keyword evidence="4" id="KW-0175">Coiled coil</keyword>
<evidence type="ECO:0000256" key="2">
    <source>
        <dbReference type="ARBA" id="ARBA00022741"/>
    </source>
</evidence>
<dbReference type="PANTHER" id="PTHR10903:SF170">
    <property type="entry name" value="GTPASE IMAP FAMILY MEMBER 7"/>
    <property type="match status" value="1"/>
</dbReference>
<dbReference type="FunFam" id="3.40.50.300:FF:000366">
    <property type="entry name" value="GTPase, IMAP family member 2"/>
    <property type="match status" value="1"/>
</dbReference>
<dbReference type="AlphaFoldDB" id="A0A8C5CSD7"/>
<evidence type="ECO:0000256" key="4">
    <source>
        <dbReference type="SAM" id="Coils"/>
    </source>
</evidence>
<keyword evidence="8" id="KW-1185">Reference proteome</keyword>
<evidence type="ECO:0000313" key="7">
    <source>
        <dbReference type="Ensembl" id="ENSGMOP00000066232.1"/>
    </source>
</evidence>
<reference evidence="7" key="2">
    <citation type="submission" date="2025-09" db="UniProtKB">
        <authorList>
            <consortium name="Ensembl"/>
        </authorList>
    </citation>
    <scope>IDENTIFICATION</scope>
</reference>
<proteinExistence type="inferred from homology"/>
<dbReference type="Gene3D" id="3.40.50.300">
    <property type="entry name" value="P-loop containing nucleotide triphosphate hydrolases"/>
    <property type="match status" value="1"/>
</dbReference>
<evidence type="ECO:0000256" key="1">
    <source>
        <dbReference type="ARBA" id="ARBA00008535"/>
    </source>
</evidence>
<evidence type="ECO:0000259" key="6">
    <source>
        <dbReference type="PROSITE" id="PS51720"/>
    </source>
</evidence>
<dbReference type="InterPro" id="IPR027417">
    <property type="entry name" value="P-loop_NTPase"/>
</dbReference>
<evidence type="ECO:0000256" key="3">
    <source>
        <dbReference type="ARBA" id="ARBA00023134"/>
    </source>
</evidence>
<dbReference type="Proteomes" id="UP000694546">
    <property type="component" value="Chromosome 2"/>
</dbReference>
<feature type="domain" description="AIG1-type G" evidence="6">
    <location>
        <begin position="20"/>
        <end position="230"/>
    </location>
</feature>
<feature type="region of interest" description="Disordered" evidence="5">
    <location>
        <begin position="404"/>
        <end position="428"/>
    </location>
</feature>
<evidence type="ECO:0000313" key="8">
    <source>
        <dbReference type="Proteomes" id="UP000694546"/>
    </source>
</evidence>
<dbReference type="Pfam" id="PF04548">
    <property type="entry name" value="AIG1"/>
    <property type="match status" value="1"/>
</dbReference>
<dbReference type="PANTHER" id="PTHR10903">
    <property type="entry name" value="GTPASE, IMAP FAMILY MEMBER-RELATED"/>
    <property type="match status" value="1"/>
</dbReference>
<organism evidence="7 8">
    <name type="scientific">Gadus morhua</name>
    <name type="common">Atlantic cod</name>
    <dbReference type="NCBI Taxonomy" id="8049"/>
    <lineage>
        <taxon>Eukaryota</taxon>
        <taxon>Metazoa</taxon>
        <taxon>Chordata</taxon>
        <taxon>Craniata</taxon>
        <taxon>Vertebrata</taxon>
        <taxon>Euteleostomi</taxon>
        <taxon>Actinopterygii</taxon>
        <taxon>Neopterygii</taxon>
        <taxon>Teleostei</taxon>
        <taxon>Neoteleostei</taxon>
        <taxon>Acanthomorphata</taxon>
        <taxon>Zeiogadaria</taxon>
        <taxon>Gadariae</taxon>
        <taxon>Gadiformes</taxon>
        <taxon>Gadoidei</taxon>
        <taxon>Gadidae</taxon>
        <taxon>Gadus</taxon>
    </lineage>
</organism>
<dbReference type="GO" id="GO:0005525">
    <property type="term" value="F:GTP binding"/>
    <property type="evidence" value="ECO:0007669"/>
    <property type="project" value="UniProtKB-KW"/>
</dbReference>
<dbReference type="PROSITE" id="PS51720">
    <property type="entry name" value="G_AIG1"/>
    <property type="match status" value="1"/>
</dbReference>
<dbReference type="Ensembl" id="ENSGMOT00000069635.1">
    <property type="protein sequence ID" value="ENSGMOP00000066232.1"/>
    <property type="gene ID" value="ENSGMOG00000026472.1"/>
</dbReference>
<comment type="similarity">
    <text evidence="1">Belongs to the TRAFAC class TrmE-Era-EngA-EngB-Septin-like GTPase superfamily. AIG1/Toc34/Toc159-like paraseptin GTPase family. IAN subfamily.</text>
</comment>
<protein>
    <recommendedName>
        <fullName evidence="6">AIG1-type G domain-containing protein</fullName>
    </recommendedName>
</protein>
<keyword evidence="2" id="KW-0547">Nucleotide-binding</keyword>
<name>A0A8C5CSD7_GADMO</name>
<dbReference type="GeneTree" id="ENSGT01120000271858"/>
<sequence length="599" mass="65173">MESAGAEGPYPTDMGENDPEEELRLILIGKTGSGKSSSGNTILGRQHFLSGCSAGSVTKVCQLGTSDYPVEEEAGRGSRRKKVVVLDLPGFGDTHLTQEQIITEISRCVALTSPGPHAFLLVVQVGRFTEEENMAVTMMAEVFGEVAVRNHTVVLFTRGDELAEPIEQYLASAPVSLKALIDRCGGRYHVLNNEAPSDVQQVHELLGKVEQVVEDNGGGCYTNAMYLEVEAAIREEEDRIMREEEEEDRVRREEEDRLRREEEDRLSREEVDRLRRAEEDMLSLEEVERLSREEVDWLRREEEDRLRREEEDRLSREEVDRLRRAEEDRLSLEEVERLRREEVDWLRREEEDRLGNEEVDKKMMDEGDRSSWEEVDRLRREEVIWLREEEDRFRRAEADRFSRERAPAERGFNRRPQAAHSSSRGRRSQVLLSPSLMQTVRKVVAAGLTGLAVGALCGAAVPVAVTAGAYLMGSTLACTTASVVVGGAVGGFVGGGIGAGNGLEAASPLGGAQQTLRQVGTLGVTVVGLAARVGAVGGVAARAGAAGGVRAAGGVVARSVGAGADAGAAPLGTDLINAAATVGGALANATQAVLTSFSR</sequence>
<dbReference type="SUPFAM" id="SSF52540">
    <property type="entry name" value="P-loop containing nucleoside triphosphate hydrolases"/>
    <property type="match status" value="1"/>
</dbReference>
<dbReference type="OMA" id="NEIWRRD"/>
<keyword evidence="3" id="KW-0342">GTP-binding</keyword>
<dbReference type="InterPro" id="IPR045058">
    <property type="entry name" value="GIMA/IAN/Toc"/>
</dbReference>
<reference evidence="7" key="1">
    <citation type="submission" date="2025-08" db="UniProtKB">
        <authorList>
            <consortium name="Ensembl"/>
        </authorList>
    </citation>
    <scope>IDENTIFICATION</scope>
</reference>